<feature type="compositionally biased region" description="Basic and acidic residues" evidence="1">
    <location>
        <begin position="49"/>
        <end position="75"/>
    </location>
</feature>
<dbReference type="PANTHER" id="PTHR37911:SF1">
    <property type="entry name" value="OS04G0497900 PROTEIN"/>
    <property type="match status" value="1"/>
</dbReference>
<name>A0ABD1VQ35_9LAMI</name>
<feature type="region of interest" description="Disordered" evidence="1">
    <location>
        <begin position="1"/>
        <end position="76"/>
    </location>
</feature>
<evidence type="ECO:0000313" key="2">
    <source>
        <dbReference type="EMBL" id="KAL2539361.1"/>
    </source>
</evidence>
<dbReference type="Proteomes" id="UP001604336">
    <property type="component" value="Unassembled WGS sequence"/>
</dbReference>
<dbReference type="EMBL" id="JBFOLK010000001">
    <property type="protein sequence ID" value="KAL2539361.1"/>
    <property type="molecule type" value="Genomic_DNA"/>
</dbReference>
<evidence type="ECO:0000256" key="1">
    <source>
        <dbReference type="SAM" id="MobiDB-lite"/>
    </source>
</evidence>
<dbReference type="PANTHER" id="PTHR37911">
    <property type="entry name" value="OSJNBA0067K08.20 PROTEIN"/>
    <property type="match status" value="1"/>
</dbReference>
<protein>
    <submittedName>
        <fullName evidence="2">Uncharacterized protein</fullName>
    </submittedName>
</protein>
<gene>
    <name evidence="2" type="ORF">Adt_00339</name>
</gene>
<evidence type="ECO:0000313" key="3">
    <source>
        <dbReference type="Proteomes" id="UP001604336"/>
    </source>
</evidence>
<organism evidence="2 3">
    <name type="scientific">Abeliophyllum distichum</name>
    <dbReference type="NCBI Taxonomy" id="126358"/>
    <lineage>
        <taxon>Eukaryota</taxon>
        <taxon>Viridiplantae</taxon>
        <taxon>Streptophyta</taxon>
        <taxon>Embryophyta</taxon>
        <taxon>Tracheophyta</taxon>
        <taxon>Spermatophyta</taxon>
        <taxon>Magnoliopsida</taxon>
        <taxon>eudicotyledons</taxon>
        <taxon>Gunneridae</taxon>
        <taxon>Pentapetalae</taxon>
        <taxon>asterids</taxon>
        <taxon>lamiids</taxon>
        <taxon>Lamiales</taxon>
        <taxon>Oleaceae</taxon>
        <taxon>Forsythieae</taxon>
        <taxon>Abeliophyllum</taxon>
    </lineage>
</organism>
<proteinExistence type="predicted"/>
<reference evidence="3" key="1">
    <citation type="submission" date="2024-07" db="EMBL/GenBank/DDBJ databases">
        <title>Two chromosome-level genome assemblies of Korean endemic species Abeliophyllum distichum and Forsythia ovata (Oleaceae).</title>
        <authorList>
            <person name="Jang H."/>
        </authorList>
    </citation>
    <scope>NUCLEOTIDE SEQUENCE [LARGE SCALE GENOMIC DNA]</scope>
</reference>
<sequence>MLAKLGGEIPPIRCDREVSSPIRGETRSLGFASIREGISPLHGRRRQRPGRESGRSKEKPGRIEGNAEVRRDAKRNACRKSKKLAESLFYRLKNPHKNYPNNFSEEELQMIGLGYDRMVRFMEQDDPNLKYPYDWYEYGEFGLYSWRGVVLGDPIRRRFSDECVSMIGEVKDLEEWEKIEQHEMAMDFQKPSVWGFCWTIIQCCCCIHILRSGR</sequence>
<keyword evidence="3" id="KW-1185">Reference proteome</keyword>
<comment type="caution">
    <text evidence="2">The sequence shown here is derived from an EMBL/GenBank/DDBJ whole genome shotgun (WGS) entry which is preliminary data.</text>
</comment>
<accession>A0ABD1VQ35</accession>
<dbReference type="AlphaFoldDB" id="A0ABD1VQ35"/>